<sequence length="1581" mass="169281">MKITVTRNELLLKRKWLRTAVMKFGATTLLVALTFFVQRSFAQTGLLNDDFSTGNTNNWKAATAGSTGQIVNGKFVVTMAPQTGGKYRGDFQKTGGVTFSPGAYPIVAIKFNKPPRCNYFFDTNLGSFNGTNNNATKIASATGNVYYWDLSTGTLGTTAMLTSSTTSLTTFQFKIADVVLTSAEVAANDIQYEVDWVKTFTSVNELRSYVGVNNPDTFNFKGAFAHPGLLHNTADLARMKTEVASKFGRPYADYQLLAASTRSSATYKMAGPYAQLTRDATVTVNGVNGGTVKNGVEADFLAAYYNALLYNITGDEAHAKKAVEIIDAYSATTTAIVGTDAALNGLYGCMLANAAEIMRYTYPAWPVDKQQQTETMLKNVFYPVLGNFSPCSHGNWDIICMKALMAIAVYTNDTEMFDRVVTYFYHGEGNGSIDNYVITAAGQLQESNRDQGHVLLAIGSLAELAEMANKQGVDLYSASGNAIMRGYEYASKYNLGNDVDYQTAYDYCEKNYSDYTPEAISATARGQFRPVFEIAYNHYVVQKGLQMPWTLKVLQATGPEGAPPGADNPGYGSLFFYTSTVADYPKDSTAVPVDTVGLINDRFTTSASGWAAATSGSVATVANGKLNITLVTQSNGKGRGDVKRTAGAVLMPNNYPIFAIKFKKPAVGNITFDTNLGSFGNAANKWTGKVGDDIYYYDLTKGGFGATPTMLTADKATTLTTFQFKVADISSGETSYAVEWIRTVKTVADLVEVTAPHIAQTITFDSLATVTLGDTTPIVLKATASSGLPVSYAISDTTIATIVNNRVNVKKDGSVIITASQAGDTAYLPASPVARTLNIVVPVDTVSGLIDDNFIDTTDGWAAATAGSVATVQNGKLVVTLVPQSNGKGRGDARKTTAVKLLPNNYPIVAIRLKKPQVVNLTFDTNLGSFGNNANKWTGTVGDDIYYYDLTKGTFGATAIRLSQNTATTLTTFQFKVADITSGETSYAIDWVKTVKSIDDLKNTLPHVQQSISFDSIVAVTLGDTTPVVLHATASSNLPVSYSVSDSTIATVNNGVVNVIRAGSVVITASQAGDSAYLAATPVSQTLVINRIAQRISFDSIPAVLLGDTAVIRLHAVATSGLPVSFTVSDSTIATVVNGVVKVIRDGTVTITAAQDGDATYLPAASVSRTLTLAPLGIAVQSQDGDKGKTDNNSISPYLQLVSTGKANVAYGELTARYWFTAENYAGINTFIDYAQLGSAKVKAKYVQLDTPRAGAYGYIEYSFDKTAGNLAAGGNSGVIQSRFANTDWSNFNEADDYSYVNNKTYANNSKITLYRNGQLVWGTEPVAVTPVVDVKAYASTQNGGKNTISTYVTISNEGNMPVAYGDLSVRYWFTEDGTAALNSWVDYAKLGTSNIITGINTVSPALTSADRYFEIKVKPTLGNLYPASSTGNIQYRIAKSDWSNFTFTNDWSYQAPAQLAVNEHMTVYYKGQLIYGTEPAAAVQGRVAANTTAEVADNGNAVANRIVLYPNPTTGYLNIQAGTVASDATVRVYSLNGELLLLQRLTSGSQTISLQKLTTGIYQVEVRNGKTVTTKQIIKQ</sequence>
<reference evidence="4 5" key="1">
    <citation type="submission" date="2011-12" db="EMBL/GenBank/DDBJ databases">
        <title>The complete genome of Niastella koreensis GR20-10.</title>
        <authorList>
            <consortium name="US DOE Joint Genome Institute (JGI-PGF)"/>
            <person name="Lucas S."/>
            <person name="Han J."/>
            <person name="Lapidus A."/>
            <person name="Bruce D."/>
            <person name="Goodwin L."/>
            <person name="Pitluck S."/>
            <person name="Peters L."/>
            <person name="Kyrpides N."/>
            <person name="Mavromatis K."/>
            <person name="Ivanova N."/>
            <person name="Mikhailova N."/>
            <person name="Davenport K."/>
            <person name="Saunders E."/>
            <person name="Detter J.C."/>
            <person name="Tapia R."/>
            <person name="Han C."/>
            <person name="Land M."/>
            <person name="Hauser L."/>
            <person name="Markowitz V."/>
            <person name="Cheng J.-F."/>
            <person name="Hugenholtz P."/>
            <person name="Woyke T."/>
            <person name="Wu D."/>
            <person name="Tindall B."/>
            <person name="Pomrenke H."/>
            <person name="Brambilla E."/>
            <person name="Klenk H.-P."/>
            <person name="Eisen J.A."/>
        </authorList>
    </citation>
    <scope>NUCLEOTIDE SEQUENCE [LARGE SCALE GENOMIC DNA]</scope>
    <source>
        <strain evidence="5">DSM 17620 / KACC 11465 / NBRC 106392 / GR20-10</strain>
    </source>
</reference>
<dbReference type="RefSeq" id="WP_014219354.1">
    <property type="nucleotide sequence ID" value="NC_016609.1"/>
</dbReference>
<dbReference type="InterPro" id="IPR032502">
    <property type="entry name" value="DUF4979"/>
</dbReference>
<dbReference type="GO" id="GO:0005975">
    <property type="term" value="P:carbohydrate metabolic process"/>
    <property type="evidence" value="ECO:0007669"/>
    <property type="project" value="InterPro"/>
</dbReference>
<dbReference type="PROSITE" id="PS51172">
    <property type="entry name" value="CBM3"/>
    <property type="match status" value="2"/>
</dbReference>
<organism evidence="4 5">
    <name type="scientific">Niastella koreensis (strain DSM 17620 / KACC 11465 / NBRC 106392 / GR20-10)</name>
    <dbReference type="NCBI Taxonomy" id="700598"/>
    <lineage>
        <taxon>Bacteria</taxon>
        <taxon>Pseudomonadati</taxon>
        <taxon>Bacteroidota</taxon>
        <taxon>Chitinophagia</taxon>
        <taxon>Chitinophagales</taxon>
        <taxon>Chitinophagaceae</taxon>
        <taxon>Niastella</taxon>
    </lineage>
</organism>
<dbReference type="InterPro" id="IPR008929">
    <property type="entry name" value="Chondroitin_lyas"/>
</dbReference>
<evidence type="ECO:0000313" key="4">
    <source>
        <dbReference type="EMBL" id="AEV99440.1"/>
    </source>
</evidence>
<dbReference type="eggNOG" id="COG5492">
    <property type="taxonomic scope" value="Bacteria"/>
</dbReference>
<gene>
    <name evidence="4" type="ordered locus">Niako_3110</name>
</gene>
<dbReference type="SUPFAM" id="SSF48230">
    <property type="entry name" value="Chondroitin AC/alginate lyase"/>
    <property type="match status" value="1"/>
</dbReference>
<dbReference type="Gene3D" id="1.50.10.100">
    <property type="entry name" value="Chondroitin AC/alginate lyase"/>
    <property type="match status" value="1"/>
</dbReference>
<dbReference type="Proteomes" id="UP000005438">
    <property type="component" value="Chromosome"/>
</dbReference>
<dbReference type="STRING" id="700598.Niako_3110"/>
<dbReference type="GO" id="GO:0016829">
    <property type="term" value="F:lyase activity"/>
    <property type="evidence" value="ECO:0007669"/>
    <property type="project" value="UniProtKB-KW"/>
</dbReference>
<dbReference type="Pfam" id="PF18962">
    <property type="entry name" value="Por_Secre_tail"/>
    <property type="match status" value="1"/>
</dbReference>
<dbReference type="InterPro" id="IPR026444">
    <property type="entry name" value="Secre_tail"/>
</dbReference>
<dbReference type="SUPFAM" id="SSF49373">
    <property type="entry name" value="Invasin/intimin cell-adhesion fragments"/>
    <property type="match status" value="1"/>
</dbReference>
<dbReference type="Pfam" id="PF05426">
    <property type="entry name" value="Alginate_lyase"/>
    <property type="match status" value="1"/>
</dbReference>
<dbReference type="SMART" id="SM01067">
    <property type="entry name" value="CBM_3"/>
    <property type="match status" value="2"/>
</dbReference>
<name>G8TEL8_NIAKG</name>
<protein>
    <submittedName>
        <fullName evidence="4">Type 3a cellulose-binding domain protein</fullName>
    </submittedName>
</protein>
<dbReference type="Pfam" id="PF16351">
    <property type="entry name" value="DUF4979"/>
    <property type="match status" value="3"/>
</dbReference>
<dbReference type="KEGG" id="nko:Niako_3110"/>
<dbReference type="InterPro" id="IPR001956">
    <property type="entry name" value="CBM3"/>
</dbReference>
<dbReference type="PATRIC" id="fig|700598.3.peg.3195"/>
<dbReference type="OrthoDB" id="222550at2"/>
<feature type="domain" description="CBM3" evidence="3">
    <location>
        <begin position="1329"/>
        <end position="1481"/>
    </location>
</feature>
<evidence type="ECO:0000256" key="1">
    <source>
        <dbReference type="ARBA" id="ARBA00022729"/>
    </source>
</evidence>
<dbReference type="InterPro" id="IPR008397">
    <property type="entry name" value="Alginate_lyase_dom"/>
</dbReference>
<dbReference type="NCBIfam" id="TIGR04183">
    <property type="entry name" value="Por_Secre_tail"/>
    <property type="match status" value="1"/>
</dbReference>
<dbReference type="InterPro" id="IPR008965">
    <property type="entry name" value="CBM2/CBM3_carb-bd_dom_sf"/>
</dbReference>
<keyword evidence="1" id="KW-0732">Signal</keyword>
<proteinExistence type="predicted"/>
<accession>G8TEL8</accession>
<keyword evidence="2" id="KW-0456">Lyase</keyword>
<dbReference type="eggNOG" id="COG4733">
    <property type="taxonomic scope" value="Bacteria"/>
</dbReference>
<evidence type="ECO:0000256" key="2">
    <source>
        <dbReference type="ARBA" id="ARBA00023239"/>
    </source>
</evidence>
<dbReference type="InterPro" id="IPR008964">
    <property type="entry name" value="Invasin/intimin_cell_adhesion"/>
</dbReference>
<dbReference type="GO" id="GO:0042597">
    <property type="term" value="C:periplasmic space"/>
    <property type="evidence" value="ECO:0007669"/>
    <property type="project" value="InterPro"/>
</dbReference>
<dbReference type="Pfam" id="PF00942">
    <property type="entry name" value="CBM_3"/>
    <property type="match status" value="2"/>
</dbReference>
<evidence type="ECO:0000259" key="3">
    <source>
        <dbReference type="PROSITE" id="PS51172"/>
    </source>
</evidence>
<dbReference type="SUPFAM" id="SSF49384">
    <property type="entry name" value="Carbohydrate-binding domain"/>
    <property type="match status" value="2"/>
</dbReference>
<dbReference type="Gene3D" id="2.60.40.1080">
    <property type="match status" value="2"/>
</dbReference>
<dbReference type="EMBL" id="CP003178">
    <property type="protein sequence ID" value="AEV99440.1"/>
    <property type="molecule type" value="Genomic_DNA"/>
</dbReference>
<evidence type="ECO:0000313" key="5">
    <source>
        <dbReference type="Proteomes" id="UP000005438"/>
    </source>
</evidence>
<dbReference type="eggNOG" id="COG2374">
    <property type="taxonomic scope" value="Bacteria"/>
</dbReference>
<dbReference type="GO" id="GO:0030248">
    <property type="term" value="F:cellulose binding"/>
    <property type="evidence" value="ECO:0007669"/>
    <property type="project" value="InterPro"/>
</dbReference>
<dbReference type="HOGENOM" id="CLU_245082_0_0_10"/>
<dbReference type="Gene3D" id="2.60.40.710">
    <property type="entry name" value="Endoglucanase-like"/>
    <property type="match status" value="2"/>
</dbReference>
<dbReference type="eggNOG" id="COG4886">
    <property type="taxonomic scope" value="Bacteria"/>
</dbReference>
<dbReference type="InterPro" id="IPR036966">
    <property type="entry name" value="CBM3_sf"/>
</dbReference>
<feature type="domain" description="CBM3" evidence="3">
    <location>
        <begin position="1175"/>
        <end position="1327"/>
    </location>
</feature>